<comment type="caution">
    <text evidence="2">The sequence shown here is derived from an EMBL/GenBank/DDBJ whole genome shotgun (WGS) entry which is preliminary data.</text>
</comment>
<evidence type="ECO:0000313" key="2">
    <source>
        <dbReference type="EMBL" id="KAK1756078.1"/>
    </source>
</evidence>
<dbReference type="EMBL" id="MU839832">
    <property type="protein sequence ID" value="KAK1756078.1"/>
    <property type="molecule type" value="Genomic_DNA"/>
</dbReference>
<organism evidence="2 3">
    <name type="scientific">Echria macrotheca</name>
    <dbReference type="NCBI Taxonomy" id="438768"/>
    <lineage>
        <taxon>Eukaryota</taxon>
        <taxon>Fungi</taxon>
        <taxon>Dikarya</taxon>
        <taxon>Ascomycota</taxon>
        <taxon>Pezizomycotina</taxon>
        <taxon>Sordariomycetes</taxon>
        <taxon>Sordariomycetidae</taxon>
        <taxon>Sordariales</taxon>
        <taxon>Schizotheciaceae</taxon>
        <taxon>Echria</taxon>
    </lineage>
</organism>
<dbReference type="Proteomes" id="UP001239445">
    <property type="component" value="Unassembled WGS sequence"/>
</dbReference>
<name>A0AAJ0BFB9_9PEZI</name>
<protein>
    <submittedName>
        <fullName evidence="2">Uncharacterized protein</fullName>
    </submittedName>
</protein>
<evidence type="ECO:0000313" key="3">
    <source>
        <dbReference type="Proteomes" id="UP001239445"/>
    </source>
</evidence>
<evidence type="ECO:0000256" key="1">
    <source>
        <dbReference type="SAM" id="MobiDB-lite"/>
    </source>
</evidence>
<feature type="region of interest" description="Disordered" evidence="1">
    <location>
        <begin position="141"/>
        <end position="166"/>
    </location>
</feature>
<proteinExistence type="predicted"/>
<accession>A0AAJ0BFB9</accession>
<keyword evidence="3" id="KW-1185">Reference proteome</keyword>
<gene>
    <name evidence="2" type="ORF">QBC47DRAFT_179503</name>
</gene>
<dbReference type="AlphaFoldDB" id="A0AAJ0BFB9"/>
<sequence length="233" mass="24365">MRVGSNPQSGHQCRHDGMAAVTAVTTVQTLTRERLGGNIRARYQICPVCLGKAAPCPALGRGPDLSESQFDCTESGRRCFAPWPVSVGVSTLFSFLCDNHSPGISICVLRSLASTICPCFSLLLSISGPFPARTAVLPRSGSDGGRYASDPQGGVTNPAARSKVAGLAPPTRTAPSLLLATGHQVPYYTPTPRHLAHLVGIPHVIVAGTCIRLISAEKPGASSHSLKSSTLKE</sequence>
<reference evidence="2" key="1">
    <citation type="submission" date="2023-06" db="EMBL/GenBank/DDBJ databases">
        <title>Genome-scale phylogeny and comparative genomics of the fungal order Sordariales.</title>
        <authorList>
            <consortium name="Lawrence Berkeley National Laboratory"/>
            <person name="Hensen N."/>
            <person name="Bonometti L."/>
            <person name="Westerberg I."/>
            <person name="Brannstrom I.O."/>
            <person name="Guillou S."/>
            <person name="Cros-Aarteil S."/>
            <person name="Calhoun S."/>
            <person name="Haridas S."/>
            <person name="Kuo A."/>
            <person name="Mondo S."/>
            <person name="Pangilinan J."/>
            <person name="Riley R."/>
            <person name="Labutti K."/>
            <person name="Andreopoulos B."/>
            <person name="Lipzen A."/>
            <person name="Chen C."/>
            <person name="Yanf M."/>
            <person name="Daum C."/>
            <person name="Ng V."/>
            <person name="Clum A."/>
            <person name="Steindorff A."/>
            <person name="Ohm R."/>
            <person name="Martin F."/>
            <person name="Silar P."/>
            <person name="Natvig D."/>
            <person name="Lalanne C."/>
            <person name="Gautier V."/>
            <person name="Ament-Velasquez S.L."/>
            <person name="Kruys A."/>
            <person name="Hutchinson M.I."/>
            <person name="Powell A.J."/>
            <person name="Barry K."/>
            <person name="Miller A.N."/>
            <person name="Grigoriev I.V."/>
            <person name="Debuchy R."/>
            <person name="Gladieux P."/>
            <person name="Thoren M.H."/>
            <person name="Johannesson H."/>
        </authorList>
    </citation>
    <scope>NUCLEOTIDE SEQUENCE</scope>
    <source>
        <strain evidence="2">PSN4</strain>
    </source>
</reference>